<dbReference type="PANTHER" id="PTHR28075:SF1">
    <property type="entry name" value="DUF1748-DOMAIN-CONTAINING PROTEIN"/>
    <property type="match status" value="1"/>
</dbReference>
<dbReference type="InterPro" id="IPR013726">
    <property type="entry name" value="Mitofissin"/>
</dbReference>
<gene>
    <name evidence="2" type="ORF">HCDG_02548</name>
</gene>
<protein>
    <recommendedName>
        <fullName evidence="4">DUF1748 domain-containing protein</fullName>
    </recommendedName>
</protein>
<dbReference type="Pfam" id="PF08520">
    <property type="entry name" value="Mitofissin"/>
    <property type="match status" value="1"/>
</dbReference>
<dbReference type="STRING" id="544712.C6H8L7"/>
<organism evidence="2 3">
    <name type="scientific">Ajellomyces capsulatus (strain H143)</name>
    <name type="common">Darling's disease fungus</name>
    <name type="synonym">Histoplasma capsulatum</name>
    <dbReference type="NCBI Taxonomy" id="544712"/>
    <lineage>
        <taxon>Eukaryota</taxon>
        <taxon>Fungi</taxon>
        <taxon>Dikarya</taxon>
        <taxon>Ascomycota</taxon>
        <taxon>Pezizomycotina</taxon>
        <taxon>Eurotiomycetes</taxon>
        <taxon>Eurotiomycetidae</taxon>
        <taxon>Onygenales</taxon>
        <taxon>Ajellomycetaceae</taxon>
        <taxon>Histoplasma</taxon>
    </lineage>
</organism>
<dbReference type="EMBL" id="GG692421">
    <property type="protein sequence ID" value="EER42650.1"/>
    <property type="molecule type" value="Genomic_DNA"/>
</dbReference>
<dbReference type="PANTHER" id="PTHR28075">
    <property type="entry name" value="CHROMOSOME 16, WHOLE GENOME SHOTGUN SEQUENCE"/>
    <property type="match status" value="1"/>
</dbReference>
<dbReference type="HOGENOM" id="CLU_1677361_0_0_1"/>
<sequence length="157" mass="16694">MVLGRITHYAFDAVLLSAFLAGIKRSTGLTLTSTHLSPPLPRTTGRGGAAGILPRRYGTHVSGSFCILRFPTPSSDTSPFRYGKHNKNYAHAVSRLPTIPPTRGGPAPRSLATPYHTATATATATAHPSRSVSLGQVGSLDEHHFSQPQPQFPKDIG</sequence>
<accession>C6H8L7</accession>
<reference evidence="3" key="1">
    <citation type="submission" date="2009-05" db="EMBL/GenBank/DDBJ databases">
        <title>The genome sequence of Ajellomyces capsulatus strain H143.</title>
        <authorList>
            <person name="Champion M."/>
            <person name="Cuomo C.A."/>
            <person name="Ma L.-J."/>
            <person name="Henn M.R."/>
            <person name="Sil A."/>
            <person name="Goldman B."/>
            <person name="Young S.K."/>
            <person name="Kodira C.D."/>
            <person name="Zeng Q."/>
            <person name="Koehrsen M."/>
            <person name="Alvarado L."/>
            <person name="Berlin A.M."/>
            <person name="Borenstein D."/>
            <person name="Chen Z."/>
            <person name="Engels R."/>
            <person name="Freedman E."/>
            <person name="Gellesch M."/>
            <person name="Goldberg J."/>
            <person name="Griggs A."/>
            <person name="Gujja S."/>
            <person name="Heiman D.I."/>
            <person name="Hepburn T.A."/>
            <person name="Howarth C."/>
            <person name="Jen D."/>
            <person name="Larson L."/>
            <person name="Lewis B."/>
            <person name="Mehta T."/>
            <person name="Park D."/>
            <person name="Pearson M."/>
            <person name="Roberts A."/>
            <person name="Saif S."/>
            <person name="Shea T.D."/>
            <person name="Shenoy N."/>
            <person name="Sisk P."/>
            <person name="Stolte C."/>
            <person name="Sykes S."/>
            <person name="Walk T."/>
            <person name="White J."/>
            <person name="Yandava C."/>
            <person name="Klein B."/>
            <person name="McEwen J.G."/>
            <person name="Puccia R."/>
            <person name="Goldman G.H."/>
            <person name="Felipe M.S."/>
            <person name="Nino-Vega G."/>
            <person name="San-Blas G."/>
            <person name="Taylor J.W."/>
            <person name="Mendoza L."/>
            <person name="Galagan J.E."/>
            <person name="Nusbaum C."/>
            <person name="Birren B.W."/>
        </authorList>
    </citation>
    <scope>NUCLEOTIDE SEQUENCE [LARGE SCALE GENOMIC DNA]</scope>
    <source>
        <strain evidence="3">H143</strain>
    </source>
</reference>
<evidence type="ECO:0000313" key="3">
    <source>
        <dbReference type="Proteomes" id="UP000002624"/>
    </source>
</evidence>
<dbReference type="AlphaFoldDB" id="C6H8L7"/>
<feature type="region of interest" description="Disordered" evidence="1">
    <location>
        <begin position="95"/>
        <end position="133"/>
    </location>
</feature>
<proteinExistence type="predicted"/>
<dbReference type="GO" id="GO:0005737">
    <property type="term" value="C:cytoplasm"/>
    <property type="evidence" value="ECO:0007669"/>
    <property type="project" value="TreeGrafter"/>
</dbReference>
<dbReference type="Proteomes" id="UP000002624">
    <property type="component" value="Unassembled WGS sequence"/>
</dbReference>
<dbReference type="VEuPathDB" id="FungiDB:HCDG_02548"/>
<feature type="compositionally biased region" description="Low complexity" evidence="1">
    <location>
        <begin position="117"/>
        <end position="126"/>
    </location>
</feature>
<evidence type="ECO:0000256" key="1">
    <source>
        <dbReference type="SAM" id="MobiDB-lite"/>
    </source>
</evidence>
<evidence type="ECO:0000313" key="2">
    <source>
        <dbReference type="EMBL" id="EER42650.1"/>
    </source>
</evidence>
<name>C6H8L7_AJECH</name>
<evidence type="ECO:0008006" key="4">
    <source>
        <dbReference type="Google" id="ProtNLM"/>
    </source>
</evidence>